<dbReference type="InterPro" id="IPR036061">
    <property type="entry name" value="CheW-like_dom_sf"/>
</dbReference>
<dbReference type="Gene3D" id="1.20.120.160">
    <property type="entry name" value="HPT domain"/>
    <property type="match status" value="1"/>
</dbReference>
<dbReference type="SMART" id="SM00260">
    <property type="entry name" value="CheW"/>
    <property type="match status" value="1"/>
</dbReference>
<dbReference type="Pfam" id="PF01584">
    <property type="entry name" value="CheW"/>
    <property type="match status" value="1"/>
</dbReference>
<dbReference type="InterPro" id="IPR003594">
    <property type="entry name" value="HATPase_dom"/>
</dbReference>
<reference evidence="18" key="1">
    <citation type="journal article" date="2009" name="Environ. Microbiol.">
        <title>Contribution of mobile genetic elements to Desulfovibrio vulgaris genome plasticity.</title>
        <authorList>
            <person name="Walker C.B."/>
            <person name="Stolyar S."/>
            <person name="Chivian D."/>
            <person name="Pinel N."/>
            <person name="Gabster J.A."/>
            <person name="Dehal P.S."/>
            <person name="He Z."/>
            <person name="Yang Z.K."/>
            <person name="Yen H.C."/>
            <person name="Zhou J."/>
            <person name="Wall J.D."/>
            <person name="Hazen T.C."/>
            <person name="Arkin A.P."/>
            <person name="Stahl D.A."/>
        </authorList>
    </citation>
    <scope>NUCLEOTIDE SEQUENCE [LARGE SCALE GENOMIC DNA]</scope>
    <source>
        <strain evidence="18">DP4</strain>
    </source>
</reference>
<dbReference type="SUPFAM" id="SSF160246">
    <property type="entry name" value="EspE N-terminal domain-like"/>
    <property type="match status" value="1"/>
</dbReference>
<feature type="domain" description="CheW-like" evidence="15">
    <location>
        <begin position="574"/>
        <end position="705"/>
    </location>
</feature>
<dbReference type="PANTHER" id="PTHR43395">
    <property type="entry name" value="SENSOR HISTIDINE KINASE CHEA"/>
    <property type="match status" value="1"/>
</dbReference>
<dbReference type="Pfam" id="PF01627">
    <property type="entry name" value="Hpt"/>
    <property type="match status" value="1"/>
</dbReference>
<dbReference type="Pfam" id="PF02895">
    <property type="entry name" value="H-kinase_dim"/>
    <property type="match status" value="1"/>
</dbReference>
<evidence type="ECO:0000256" key="1">
    <source>
        <dbReference type="ARBA" id="ARBA00000085"/>
    </source>
</evidence>
<dbReference type="KEGG" id="dvl:Dvul_1540"/>
<dbReference type="InterPro" id="IPR008207">
    <property type="entry name" value="Sig_transdc_His_kin_Hpt_dom"/>
</dbReference>
<evidence type="ECO:0000256" key="5">
    <source>
        <dbReference type="ARBA" id="ARBA00022553"/>
    </source>
</evidence>
<dbReference type="InterPro" id="IPR036097">
    <property type="entry name" value="HisK_dim/P_sf"/>
</dbReference>
<evidence type="ECO:0000256" key="12">
    <source>
        <dbReference type="PROSITE-ProRule" id="PRU00110"/>
    </source>
</evidence>
<keyword evidence="6" id="KW-0808">Transferase</keyword>
<dbReference type="Pfam" id="PF02518">
    <property type="entry name" value="HATPase_c"/>
    <property type="match status" value="1"/>
</dbReference>
<feature type="compositionally biased region" description="Basic and acidic residues" evidence="13">
    <location>
        <begin position="305"/>
        <end position="323"/>
    </location>
</feature>
<dbReference type="SMART" id="SM00073">
    <property type="entry name" value="HPT"/>
    <property type="match status" value="1"/>
</dbReference>
<dbReference type="InterPro" id="IPR004358">
    <property type="entry name" value="Sig_transdc_His_kin-like_C"/>
</dbReference>
<feature type="domain" description="HPt" evidence="16">
    <location>
        <begin position="1"/>
        <end position="105"/>
    </location>
</feature>
<dbReference type="InterPro" id="IPR004105">
    <property type="entry name" value="CheA-like_dim"/>
</dbReference>
<evidence type="ECO:0000256" key="11">
    <source>
        <dbReference type="ARBA" id="ARBA00035100"/>
    </source>
</evidence>
<dbReference type="InterPro" id="IPR002545">
    <property type="entry name" value="CheW-lke_dom"/>
</dbReference>
<dbReference type="EMBL" id="CP000527">
    <property type="protein sequence ID" value="ABM28557.1"/>
    <property type="molecule type" value="Genomic_DNA"/>
</dbReference>
<dbReference type="CDD" id="cd16916">
    <property type="entry name" value="HATPase_CheA-like"/>
    <property type="match status" value="1"/>
</dbReference>
<dbReference type="CDD" id="cd00088">
    <property type="entry name" value="HPT"/>
    <property type="match status" value="1"/>
</dbReference>
<comment type="function">
    <text evidence="11">Involved in the transmission of sensory signals from the chemoreceptors to the flagellar motors. CheA is autophosphorylated; it can transfer its phosphate group to either CheB or CheY.</text>
</comment>
<feature type="region of interest" description="Disordered" evidence="13">
    <location>
        <begin position="305"/>
        <end position="324"/>
    </location>
</feature>
<feature type="region of interest" description="Disordered" evidence="13">
    <location>
        <begin position="130"/>
        <end position="150"/>
    </location>
</feature>
<feature type="domain" description="Histidine kinase" evidence="14">
    <location>
        <begin position="369"/>
        <end position="572"/>
    </location>
</feature>
<dbReference type="PRINTS" id="PR00344">
    <property type="entry name" value="BCTRLSENSOR"/>
</dbReference>
<evidence type="ECO:0000256" key="9">
    <source>
        <dbReference type="ARBA" id="ARBA00022840"/>
    </source>
</evidence>
<dbReference type="Gene3D" id="2.30.30.40">
    <property type="entry name" value="SH3 Domains"/>
    <property type="match status" value="1"/>
</dbReference>
<keyword evidence="8 17" id="KW-0418">Kinase</keyword>
<dbReference type="InterPro" id="IPR051315">
    <property type="entry name" value="Bact_Chemotaxis_CheA"/>
</dbReference>
<dbReference type="InterPro" id="IPR005467">
    <property type="entry name" value="His_kinase_dom"/>
</dbReference>
<dbReference type="SUPFAM" id="SSF50341">
    <property type="entry name" value="CheW-like"/>
    <property type="match status" value="1"/>
</dbReference>
<dbReference type="Gene3D" id="3.30.565.10">
    <property type="entry name" value="Histidine kinase-like ATPase, C-terminal domain"/>
    <property type="match status" value="1"/>
</dbReference>
<evidence type="ECO:0000256" key="4">
    <source>
        <dbReference type="ARBA" id="ARBA00022500"/>
    </source>
</evidence>
<dbReference type="HOGENOM" id="CLU_000650_3_6_7"/>
<dbReference type="PROSITE" id="PS50851">
    <property type="entry name" value="CHEW"/>
    <property type="match status" value="1"/>
</dbReference>
<dbReference type="AlphaFoldDB" id="A0A0H3A8D9"/>
<evidence type="ECO:0000256" key="8">
    <source>
        <dbReference type="ARBA" id="ARBA00022777"/>
    </source>
</evidence>
<dbReference type="FunFam" id="2.30.30.40:FF:000048">
    <property type="entry name" value="Chemotaxis protein CheA, putative"/>
    <property type="match status" value="1"/>
</dbReference>
<evidence type="ECO:0000256" key="7">
    <source>
        <dbReference type="ARBA" id="ARBA00022741"/>
    </source>
</evidence>
<dbReference type="RefSeq" id="WP_011792334.1">
    <property type="nucleotide sequence ID" value="NC_008751.1"/>
</dbReference>
<dbReference type="SMART" id="SM00387">
    <property type="entry name" value="HATPase_c"/>
    <property type="match status" value="1"/>
</dbReference>
<dbReference type="GO" id="GO:0006935">
    <property type="term" value="P:chemotaxis"/>
    <property type="evidence" value="ECO:0007669"/>
    <property type="project" value="UniProtKB-KW"/>
</dbReference>
<dbReference type="CDD" id="cd00731">
    <property type="entry name" value="CheA_reg"/>
    <property type="match status" value="1"/>
</dbReference>
<dbReference type="InterPro" id="IPR037257">
    <property type="entry name" value="T2SS_E_N_sf"/>
</dbReference>
<dbReference type="SUPFAM" id="SSF47384">
    <property type="entry name" value="Homodimeric domain of signal transducing histidine kinase"/>
    <property type="match status" value="1"/>
</dbReference>
<dbReference type="Proteomes" id="UP000009173">
    <property type="component" value="Chromosome"/>
</dbReference>
<dbReference type="Gene3D" id="1.10.287.560">
    <property type="entry name" value="Histidine kinase CheA-like, homodimeric domain"/>
    <property type="match status" value="1"/>
</dbReference>
<dbReference type="GO" id="GO:0005737">
    <property type="term" value="C:cytoplasm"/>
    <property type="evidence" value="ECO:0007669"/>
    <property type="project" value="InterPro"/>
</dbReference>
<name>A0A0H3A8D9_NITV4</name>
<evidence type="ECO:0000259" key="14">
    <source>
        <dbReference type="PROSITE" id="PS50109"/>
    </source>
</evidence>
<evidence type="ECO:0000256" key="13">
    <source>
        <dbReference type="SAM" id="MobiDB-lite"/>
    </source>
</evidence>
<evidence type="ECO:0000256" key="10">
    <source>
        <dbReference type="ARBA" id="ARBA00023012"/>
    </source>
</evidence>
<organism evidence="17 18">
    <name type="scientific">Nitratidesulfovibrio vulgaris (strain DP4)</name>
    <name type="common">Desulfovibrio vulgaris</name>
    <dbReference type="NCBI Taxonomy" id="391774"/>
    <lineage>
        <taxon>Bacteria</taxon>
        <taxon>Pseudomonadati</taxon>
        <taxon>Thermodesulfobacteriota</taxon>
        <taxon>Desulfovibrionia</taxon>
        <taxon>Desulfovibrionales</taxon>
        <taxon>Desulfovibrionaceae</taxon>
        <taxon>Nitratidesulfovibrio</taxon>
    </lineage>
</organism>
<dbReference type="InterPro" id="IPR037006">
    <property type="entry name" value="CheA-like_homodim_sf"/>
</dbReference>
<dbReference type="SMART" id="SM01231">
    <property type="entry name" value="H-kinase_dim"/>
    <property type="match status" value="1"/>
</dbReference>
<dbReference type="GO" id="GO:0000155">
    <property type="term" value="F:phosphorelay sensor kinase activity"/>
    <property type="evidence" value="ECO:0007669"/>
    <property type="project" value="InterPro"/>
</dbReference>
<keyword evidence="5 12" id="KW-0597">Phosphoprotein</keyword>
<evidence type="ECO:0000313" key="18">
    <source>
        <dbReference type="Proteomes" id="UP000009173"/>
    </source>
</evidence>
<protein>
    <recommendedName>
        <fullName evidence="3">Chemotaxis protein CheA</fullName>
        <ecNumber evidence="2">2.7.13.3</ecNumber>
    </recommendedName>
</protein>
<keyword evidence="10" id="KW-0902">Two-component regulatory system</keyword>
<feature type="modified residue" description="Phosphohistidine" evidence="12">
    <location>
        <position position="48"/>
    </location>
</feature>
<proteinExistence type="predicted"/>
<evidence type="ECO:0000259" key="16">
    <source>
        <dbReference type="PROSITE" id="PS50894"/>
    </source>
</evidence>
<comment type="catalytic activity">
    <reaction evidence="1">
        <text>ATP + protein L-histidine = ADP + protein N-phospho-L-histidine.</text>
        <dbReference type="EC" id="2.7.13.3"/>
    </reaction>
</comment>
<dbReference type="SUPFAM" id="SSF55874">
    <property type="entry name" value="ATPase domain of HSP90 chaperone/DNA topoisomerase II/histidine kinase"/>
    <property type="match status" value="1"/>
</dbReference>
<sequence>MIVQDELNRQAFVEEAQDLLAELETALLEIEERPEDRSLVDRIFRAMHTIKGSGAMFGFDDIASFTHDVESVFDKVRNGEMELSPELLDLTLKSRDHIAYLLQCATKGLAVDVSMSADLTQALRALLPGDDHASASPADEMPSSGEVEGPRRTYRVRFKPHPQLFLSGTNPLGLVREIQDLGRSKLFVHFGDVPALDELDPEQCHVWWDVLLTTDSDEAAIRDIFLFVEDDATVDVRLIDEANLLEQDGAYKRLGEILLERGDVATEDLRRVLEEQRPIGELLAEAGIVTPDQVASALAEQKTVRELRRSRTEDGDKPAEKAGDAGASIRVSAAKLDYLVDLVGELVIVQSQIARMAHEHPAPGMLSLVEALERLSDDLRDTTLGVRMLPIGTTFSRFRRLVRDLAGELGKSVELVTLGGETELDKTVIERLGDPLVHCLRNSLDHGVESPERRLAAGKSATGRITLAAAHAGGEVLVTISDDGAGIDAERIYQAALRKGIIAPEVDLSTRQKLELIFAAGFSTAEKVTNVSGRGVGMDVVKRAIESLRGRIELESTPGKGTVITIRLPLTLAIIDGLQVRVGDESYIIPLPHVEECAEHNTPDHVDGRQRIINLRGDIVPFIRLRDVFRVPGVSPGMEQLVVVNALGSRFGLVVDCVIGEHQTVIKSLGKVYKDIPGISGATIQGDGSMALIIDVPGLVHTAALEAA</sequence>
<evidence type="ECO:0000313" key="17">
    <source>
        <dbReference type="EMBL" id="ABM28557.1"/>
    </source>
</evidence>
<evidence type="ECO:0000256" key="3">
    <source>
        <dbReference type="ARBA" id="ARBA00021495"/>
    </source>
</evidence>
<dbReference type="InterPro" id="IPR036641">
    <property type="entry name" value="HPT_dom_sf"/>
</dbReference>
<dbReference type="SUPFAM" id="SSF47226">
    <property type="entry name" value="Histidine-containing phosphotransfer domain, HPT domain"/>
    <property type="match status" value="1"/>
</dbReference>
<dbReference type="PANTHER" id="PTHR43395:SF10">
    <property type="entry name" value="CHEMOTAXIS PROTEIN CHEA"/>
    <property type="match status" value="1"/>
</dbReference>
<keyword evidence="4" id="KW-0145">Chemotaxis</keyword>
<dbReference type="InterPro" id="IPR036890">
    <property type="entry name" value="HATPase_C_sf"/>
</dbReference>
<evidence type="ECO:0000256" key="2">
    <source>
        <dbReference type="ARBA" id="ARBA00012438"/>
    </source>
</evidence>
<dbReference type="GO" id="GO:0005524">
    <property type="term" value="F:ATP binding"/>
    <property type="evidence" value="ECO:0007669"/>
    <property type="project" value="UniProtKB-KW"/>
</dbReference>
<accession>A0A0H3A8D9</accession>
<evidence type="ECO:0000256" key="6">
    <source>
        <dbReference type="ARBA" id="ARBA00022679"/>
    </source>
</evidence>
<evidence type="ECO:0000259" key="15">
    <source>
        <dbReference type="PROSITE" id="PS50851"/>
    </source>
</evidence>
<gene>
    <name evidence="17" type="ordered locus">Dvul_1540</name>
</gene>
<dbReference type="PROSITE" id="PS50109">
    <property type="entry name" value="HIS_KIN"/>
    <property type="match status" value="1"/>
</dbReference>
<keyword evidence="7" id="KW-0547">Nucleotide-binding</keyword>
<dbReference type="PROSITE" id="PS50894">
    <property type="entry name" value="HPT"/>
    <property type="match status" value="1"/>
</dbReference>
<dbReference type="EC" id="2.7.13.3" evidence="2"/>
<dbReference type="FunFam" id="3.30.565.10:FF:000016">
    <property type="entry name" value="Chemotaxis protein CheA, putative"/>
    <property type="match status" value="1"/>
</dbReference>
<keyword evidence="9" id="KW-0067">ATP-binding</keyword>